<protein>
    <recommendedName>
        <fullName evidence="4">Bdellovibrio beta-sandwich domain-containing protein</fullName>
    </recommendedName>
</protein>
<dbReference type="AlphaFoldDB" id="A0A150WWC7"/>
<accession>A0A150WWC7</accession>
<evidence type="ECO:0000313" key="3">
    <source>
        <dbReference type="Proteomes" id="UP000075391"/>
    </source>
</evidence>
<sequence>MKSFVLIVSFFISSICSAALPSAVYEIPGVEDPDLAHYEIESLKMDIDEDRIRIDYVLPLDLTGAKNRIRAEGVIGSDSKASLRGPHSDFVCDLLQEKCEVRYNDLTIDESLVRARLEGKKLSHAQIEQRLQVTRRFSGDPIGIIHLK</sequence>
<name>A0A150WWC7_BDEBC</name>
<keyword evidence="1" id="KW-0732">Signal</keyword>
<organism evidence="2 3">
    <name type="scientific">Bdellovibrio bacteriovorus</name>
    <dbReference type="NCBI Taxonomy" id="959"/>
    <lineage>
        <taxon>Bacteria</taxon>
        <taxon>Pseudomonadati</taxon>
        <taxon>Bdellovibrionota</taxon>
        <taxon>Bdellovibrionia</taxon>
        <taxon>Bdellovibrionales</taxon>
        <taxon>Pseudobdellovibrionaceae</taxon>
        <taxon>Bdellovibrio</taxon>
    </lineage>
</organism>
<feature type="signal peptide" evidence="1">
    <location>
        <begin position="1"/>
        <end position="18"/>
    </location>
</feature>
<dbReference type="RefSeq" id="WP_063242476.1">
    <property type="nucleotide sequence ID" value="NZ_LUKF01000001.1"/>
</dbReference>
<evidence type="ECO:0008006" key="4">
    <source>
        <dbReference type="Google" id="ProtNLM"/>
    </source>
</evidence>
<comment type="caution">
    <text evidence="2">The sequence shown here is derived from an EMBL/GenBank/DDBJ whole genome shotgun (WGS) entry which is preliminary data.</text>
</comment>
<proteinExistence type="predicted"/>
<dbReference type="Proteomes" id="UP000075391">
    <property type="component" value="Unassembled WGS sequence"/>
</dbReference>
<dbReference type="EMBL" id="LUKF01000001">
    <property type="protein sequence ID" value="KYG70706.1"/>
    <property type="molecule type" value="Genomic_DNA"/>
</dbReference>
<reference evidence="2 3" key="1">
    <citation type="submission" date="2016-03" db="EMBL/GenBank/DDBJ databases">
        <authorList>
            <person name="Ploux O."/>
        </authorList>
    </citation>
    <scope>NUCLEOTIDE SEQUENCE [LARGE SCALE GENOMIC DNA]</scope>
    <source>
        <strain evidence="2 3">BER2</strain>
    </source>
</reference>
<gene>
    <name evidence="2" type="ORF">AZI85_01885</name>
</gene>
<evidence type="ECO:0000256" key="1">
    <source>
        <dbReference type="SAM" id="SignalP"/>
    </source>
</evidence>
<feature type="chain" id="PRO_5007573845" description="Bdellovibrio beta-sandwich domain-containing protein" evidence="1">
    <location>
        <begin position="19"/>
        <end position="148"/>
    </location>
</feature>
<evidence type="ECO:0000313" key="2">
    <source>
        <dbReference type="EMBL" id="KYG70706.1"/>
    </source>
</evidence>
<dbReference type="OrthoDB" id="9342674at2"/>